<feature type="transmembrane region" description="Helical" evidence="1">
    <location>
        <begin position="20"/>
        <end position="39"/>
    </location>
</feature>
<feature type="transmembrane region" description="Helical" evidence="1">
    <location>
        <begin position="205"/>
        <end position="222"/>
    </location>
</feature>
<proteinExistence type="predicted"/>
<dbReference type="Gene3D" id="3.30.70.270">
    <property type="match status" value="1"/>
</dbReference>
<dbReference type="GO" id="GO:1902201">
    <property type="term" value="P:negative regulation of bacterial-type flagellum-dependent cell motility"/>
    <property type="evidence" value="ECO:0007669"/>
    <property type="project" value="TreeGrafter"/>
</dbReference>
<dbReference type="InterPro" id="IPR050469">
    <property type="entry name" value="Diguanylate_Cyclase"/>
</dbReference>
<dbReference type="SMART" id="SM00267">
    <property type="entry name" value="GGDEF"/>
    <property type="match status" value="1"/>
</dbReference>
<feature type="transmembrane region" description="Helical" evidence="1">
    <location>
        <begin position="228"/>
        <end position="250"/>
    </location>
</feature>
<dbReference type="EMBL" id="CAADRM010000020">
    <property type="protein sequence ID" value="VFU11834.1"/>
    <property type="molecule type" value="Genomic_DNA"/>
</dbReference>
<protein>
    <submittedName>
        <fullName evidence="3">Response regulator PleD (Modular protein)</fullName>
    </submittedName>
</protein>
<feature type="transmembrane region" description="Helical" evidence="1">
    <location>
        <begin position="173"/>
        <end position="193"/>
    </location>
</feature>
<dbReference type="CDD" id="cd01949">
    <property type="entry name" value="GGDEF"/>
    <property type="match status" value="1"/>
</dbReference>
<evidence type="ECO:0000256" key="1">
    <source>
        <dbReference type="SAM" id="Phobius"/>
    </source>
</evidence>
<dbReference type="PANTHER" id="PTHR45138">
    <property type="entry name" value="REGULATORY COMPONENTS OF SENSORY TRANSDUCTION SYSTEM"/>
    <property type="match status" value="1"/>
</dbReference>
<reference evidence="3" key="1">
    <citation type="submission" date="2019-03" db="EMBL/GenBank/DDBJ databases">
        <authorList>
            <person name="Hao L."/>
        </authorList>
    </citation>
    <scope>NUCLEOTIDE SEQUENCE</scope>
</reference>
<dbReference type="GO" id="GO:0005886">
    <property type="term" value="C:plasma membrane"/>
    <property type="evidence" value="ECO:0007669"/>
    <property type="project" value="TreeGrafter"/>
</dbReference>
<keyword evidence="1" id="KW-0812">Transmembrane</keyword>
<name>A0A485LUP5_9ZZZZ</name>
<organism evidence="3">
    <name type="scientific">anaerobic digester metagenome</name>
    <dbReference type="NCBI Taxonomy" id="1263854"/>
    <lineage>
        <taxon>unclassified sequences</taxon>
        <taxon>metagenomes</taxon>
        <taxon>ecological metagenomes</taxon>
    </lineage>
</organism>
<keyword evidence="1" id="KW-1133">Transmembrane helix</keyword>
<evidence type="ECO:0000313" key="3">
    <source>
        <dbReference type="EMBL" id="VFU11834.1"/>
    </source>
</evidence>
<feature type="transmembrane region" description="Helical" evidence="1">
    <location>
        <begin position="45"/>
        <end position="66"/>
    </location>
</feature>
<dbReference type="PANTHER" id="PTHR45138:SF9">
    <property type="entry name" value="DIGUANYLATE CYCLASE DGCM-RELATED"/>
    <property type="match status" value="1"/>
</dbReference>
<accession>A0A485LUP5</accession>
<dbReference type="Pfam" id="PF00990">
    <property type="entry name" value="GGDEF"/>
    <property type="match status" value="1"/>
</dbReference>
<dbReference type="InterPro" id="IPR043128">
    <property type="entry name" value="Rev_trsase/Diguanyl_cyclase"/>
</dbReference>
<dbReference type="SUPFAM" id="SSF55073">
    <property type="entry name" value="Nucleotide cyclase"/>
    <property type="match status" value="1"/>
</dbReference>
<dbReference type="InterPro" id="IPR000160">
    <property type="entry name" value="GGDEF_dom"/>
</dbReference>
<feature type="transmembrane region" description="Helical" evidence="1">
    <location>
        <begin position="73"/>
        <end position="91"/>
    </location>
</feature>
<dbReference type="NCBIfam" id="TIGR00254">
    <property type="entry name" value="GGDEF"/>
    <property type="match status" value="1"/>
</dbReference>
<sequence>MPAKRPRRGREVSLPMKRLLLFFIPGGILFCAALIMIGLDALHSLVPPVVRVAQPVILASAVFIGWRFNRSSLVFAVIVLALCDRALLTWVRGFPLPAGLPQIVYHAVTLLLPLNLMMLNLMQERGFLTFRGIARMSFIAIQPLIVLFFARSHPDAFLNRLTYPLLPFSLPEGVPLAQPALLAFGLALAVTAFRFVKHQGAKESGFFWVLITLLTALGAGFGPVERMVFFAAAGLILLVSLIEASHAMAFKDELTGLPARRALKEDLLKLGNRYTLAMIDIDHFKKFNDRYGHDVGDQVLRMVAAKLAGVSGGGRAFRYGGEEFTVIFPGKHADQAHQHLEDLRREVESSRFVIRSRMRPRRKPKRIRSGNKPRKEVSITVSIGMACRDEKNTKPHSVLKAADKALYRAKKQGRNRLCA</sequence>
<dbReference type="InterPro" id="IPR029787">
    <property type="entry name" value="Nucleotide_cyclase"/>
</dbReference>
<dbReference type="GO" id="GO:0043709">
    <property type="term" value="P:cell adhesion involved in single-species biofilm formation"/>
    <property type="evidence" value="ECO:0007669"/>
    <property type="project" value="TreeGrafter"/>
</dbReference>
<dbReference type="GO" id="GO:0052621">
    <property type="term" value="F:diguanylate cyclase activity"/>
    <property type="evidence" value="ECO:0007669"/>
    <property type="project" value="TreeGrafter"/>
</dbReference>
<dbReference type="FunFam" id="3.30.70.270:FF:000001">
    <property type="entry name" value="Diguanylate cyclase domain protein"/>
    <property type="match status" value="1"/>
</dbReference>
<keyword evidence="1" id="KW-0472">Membrane</keyword>
<evidence type="ECO:0000259" key="2">
    <source>
        <dbReference type="PROSITE" id="PS50887"/>
    </source>
</evidence>
<feature type="domain" description="GGDEF" evidence="2">
    <location>
        <begin position="272"/>
        <end position="419"/>
    </location>
</feature>
<dbReference type="AlphaFoldDB" id="A0A485LUP5"/>
<dbReference type="PROSITE" id="PS50887">
    <property type="entry name" value="GGDEF"/>
    <property type="match status" value="1"/>
</dbReference>
<feature type="transmembrane region" description="Helical" evidence="1">
    <location>
        <begin position="133"/>
        <end position="153"/>
    </location>
</feature>
<gene>
    <name evidence="3" type="ORF">SCFA_1160006</name>
</gene>
<feature type="transmembrane region" description="Helical" evidence="1">
    <location>
        <begin position="103"/>
        <end position="121"/>
    </location>
</feature>